<feature type="region of interest" description="Disordered" evidence="1">
    <location>
        <begin position="1"/>
        <end position="36"/>
    </location>
</feature>
<sequence>MAFPRCARQNQAARPPTGGLISLLTAKGPHPEELSPHGLQVAGVKKRLPSDDLRLPDVDSAVPFPRSSPHPSPPKVELLKCGESVLETIKLVTEVQDPCCLLLTVGALGSPIVSPIVGTLVPGVGLDAVPGGPSDSGVNAGRGPGREEVRS</sequence>
<evidence type="ECO:0000313" key="3">
    <source>
        <dbReference type="Proteomes" id="UP000585614"/>
    </source>
</evidence>
<organism evidence="2 3">
    <name type="scientific">Rhinolophus ferrumequinum</name>
    <name type="common">Greater horseshoe bat</name>
    <dbReference type="NCBI Taxonomy" id="59479"/>
    <lineage>
        <taxon>Eukaryota</taxon>
        <taxon>Metazoa</taxon>
        <taxon>Chordata</taxon>
        <taxon>Craniata</taxon>
        <taxon>Vertebrata</taxon>
        <taxon>Euteleostomi</taxon>
        <taxon>Mammalia</taxon>
        <taxon>Eutheria</taxon>
        <taxon>Laurasiatheria</taxon>
        <taxon>Chiroptera</taxon>
        <taxon>Yinpterochiroptera</taxon>
        <taxon>Rhinolophoidea</taxon>
        <taxon>Rhinolophidae</taxon>
        <taxon>Rhinolophinae</taxon>
        <taxon>Rhinolophus</taxon>
    </lineage>
</organism>
<comment type="caution">
    <text evidence="2">The sequence shown here is derived from an EMBL/GenBank/DDBJ whole genome shotgun (WGS) entry which is preliminary data.</text>
</comment>
<dbReference type="EMBL" id="JACAGC010000007">
    <property type="protein sequence ID" value="KAF6357057.1"/>
    <property type="molecule type" value="Genomic_DNA"/>
</dbReference>
<evidence type="ECO:0000313" key="2">
    <source>
        <dbReference type="EMBL" id="KAF6357057.1"/>
    </source>
</evidence>
<dbReference type="AlphaFoldDB" id="A0A7J7Y511"/>
<protein>
    <submittedName>
        <fullName evidence="2">Uncharacterized protein</fullName>
    </submittedName>
</protein>
<feature type="region of interest" description="Disordered" evidence="1">
    <location>
        <begin position="48"/>
        <end position="76"/>
    </location>
</feature>
<feature type="compositionally biased region" description="Basic and acidic residues" evidence="1">
    <location>
        <begin position="48"/>
        <end position="57"/>
    </location>
</feature>
<name>A0A7J7Y511_RHIFE</name>
<reference evidence="2 3" key="1">
    <citation type="journal article" date="2020" name="Nature">
        <title>Six reference-quality genomes reveal evolution of bat adaptations.</title>
        <authorList>
            <person name="Jebb D."/>
            <person name="Huang Z."/>
            <person name="Pippel M."/>
            <person name="Hughes G.M."/>
            <person name="Lavrichenko K."/>
            <person name="Devanna P."/>
            <person name="Winkler S."/>
            <person name="Jermiin L.S."/>
            <person name="Skirmuntt E.C."/>
            <person name="Katzourakis A."/>
            <person name="Burkitt-Gray L."/>
            <person name="Ray D.A."/>
            <person name="Sullivan K.A.M."/>
            <person name="Roscito J.G."/>
            <person name="Kirilenko B.M."/>
            <person name="Davalos L.M."/>
            <person name="Corthals A.P."/>
            <person name="Power M.L."/>
            <person name="Jones G."/>
            <person name="Ransome R.D."/>
            <person name="Dechmann D.K.N."/>
            <person name="Locatelli A.G."/>
            <person name="Puechmaille S.J."/>
            <person name="Fedrigo O."/>
            <person name="Jarvis E.D."/>
            <person name="Hiller M."/>
            <person name="Vernes S.C."/>
            <person name="Myers E.W."/>
            <person name="Teeling E.C."/>
        </authorList>
    </citation>
    <scope>NUCLEOTIDE SEQUENCE [LARGE SCALE GENOMIC DNA]</scope>
    <source>
        <strain evidence="2">MRhiFer1</strain>
        <tissue evidence="2">Lung</tissue>
    </source>
</reference>
<dbReference type="Proteomes" id="UP000585614">
    <property type="component" value="Unassembled WGS sequence"/>
</dbReference>
<proteinExistence type="predicted"/>
<evidence type="ECO:0000256" key="1">
    <source>
        <dbReference type="SAM" id="MobiDB-lite"/>
    </source>
</evidence>
<gene>
    <name evidence="2" type="ORF">mRhiFer1_009990</name>
</gene>
<accession>A0A7J7Y511</accession>
<feature type="region of interest" description="Disordered" evidence="1">
    <location>
        <begin position="129"/>
        <end position="151"/>
    </location>
</feature>